<dbReference type="EMBL" id="PDJE01000001">
    <property type="protein sequence ID" value="PFG32172.1"/>
    <property type="molecule type" value="Genomic_DNA"/>
</dbReference>
<keyword evidence="2" id="KW-1185">Reference proteome</keyword>
<sequence length="157" mass="17388">MVSRAVFMCGPAGSGKTTVAMRLVETEGLTRLSVDEEAWKRGFRSHPIPVQDAEEIDVLLRERLTELLTANRGVVLDYSFATRAVRDDYRAFVAAFGVVPEIVFVDTPRDVALQRIRERRGEDANDAVLSVETARRFYDGFEIPTPSEGPLTVVSGA</sequence>
<organism evidence="1 2">
    <name type="scientific">Paramicrobacterium agarici</name>
    <dbReference type="NCBI Taxonomy" id="630514"/>
    <lineage>
        <taxon>Bacteria</taxon>
        <taxon>Bacillati</taxon>
        <taxon>Actinomycetota</taxon>
        <taxon>Actinomycetes</taxon>
        <taxon>Micrococcales</taxon>
        <taxon>Microbacteriaceae</taxon>
        <taxon>Paramicrobacterium</taxon>
    </lineage>
</organism>
<dbReference type="AlphaFoldDB" id="A0A2A9E1T8"/>
<dbReference type="SUPFAM" id="SSF52540">
    <property type="entry name" value="P-loop containing nucleoside triphosphate hydrolases"/>
    <property type="match status" value="1"/>
</dbReference>
<accession>A0A2A9E1T8</accession>
<gene>
    <name evidence="1" type="ORF">ATJ78_3159</name>
</gene>
<evidence type="ECO:0000313" key="1">
    <source>
        <dbReference type="EMBL" id="PFG32172.1"/>
    </source>
</evidence>
<proteinExistence type="predicted"/>
<name>A0A2A9E1T8_9MICO</name>
<dbReference type="InterPro" id="IPR027417">
    <property type="entry name" value="P-loop_NTPase"/>
</dbReference>
<evidence type="ECO:0008006" key="3">
    <source>
        <dbReference type="Google" id="ProtNLM"/>
    </source>
</evidence>
<comment type="caution">
    <text evidence="1">The sequence shown here is derived from an EMBL/GenBank/DDBJ whole genome shotgun (WGS) entry which is preliminary data.</text>
</comment>
<dbReference type="Proteomes" id="UP000221369">
    <property type="component" value="Unassembled WGS sequence"/>
</dbReference>
<dbReference type="Gene3D" id="3.40.50.300">
    <property type="entry name" value="P-loop containing nucleotide triphosphate hydrolases"/>
    <property type="match status" value="1"/>
</dbReference>
<dbReference type="Pfam" id="PF13671">
    <property type="entry name" value="AAA_33"/>
    <property type="match status" value="1"/>
</dbReference>
<reference evidence="1 2" key="1">
    <citation type="submission" date="2017-10" db="EMBL/GenBank/DDBJ databases">
        <title>Sequencing the genomes of 1000 actinobacteria strains.</title>
        <authorList>
            <person name="Klenk H.-P."/>
        </authorList>
    </citation>
    <scope>NUCLEOTIDE SEQUENCE [LARGE SCALE GENOMIC DNA]</scope>
    <source>
        <strain evidence="1 2">DSM 21798</strain>
    </source>
</reference>
<evidence type="ECO:0000313" key="2">
    <source>
        <dbReference type="Proteomes" id="UP000221369"/>
    </source>
</evidence>
<protein>
    <recommendedName>
        <fullName evidence="3">Kinase</fullName>
    </recommendedName>
</protein>